<feature type="transmembrane region" description="Helical" evidence="9">
    <location>
        <begin position="675"/>
        <end position="697"/>
    </location>
</feature>
<comment type="subcellular location">
    <subcellularLocation>
        <location evidence="1">Membrane</location>
    </subcellularLocation>
</comment>
<evidence type="ECO:0000256" key="5">
    <source>
        <dbReference type="ARBA" id="ARBA00022827"/>
    </source>
</evidence>
<organism evidence="11 12">
    <name type="scientific">Penicillium malachiteum</name>
    <dbReference type="NCBI Taxonomy" id="1324776"/>
    <lineage>
        <taxon>Eukaryota</taxon>
        <taxon>Fungi</taxon>
        <taxon>Dikarya</taxon>
        <taxon>Ascomycota</taxon>
        <taxon>Pezizomycotina</taxon>
        <taxon>Eurotiomycetes</taxon>
        <taxon>Eurotiomycetidae</taxon>
        <taxon>Eurotiales</taxon>
        <taxon>Aspergillaceae</taxon>
        <taxon>Penicillium</taxon>
    </lineage>
</organism>
<evidence type="ECO:0000256" key="7">
    <source>
        <dbReference type="ARBA" id="ARBA00023002"/>
    </source>
</evidence>
<name>A0AAD6HA80_9EURO</name>
<comment type="caution">
    <text evidence="11">The sequence shown here is derived from an EMBL/GenBank/DDBJ whole genome shotgun (WGS) entry which is preliminary data.</text>
</comment>
<reference evidence="11" key="2">
    <citation type="submission" date="2023-01" db="EMBL/GenBank/DDBJ databases">
        <authorList>
            <person name="Petersen C."/>
        </authorList>
    </citation>
    <scope>NUCLEOTIDE SEQUENCE</scope>
    <source>
        <strain evidence="11">IBT 17514</strain>
    </source>
</reference>
<feature type="domain" description="FAD-binding" evidence="10">
    <location>
        <begin position="5"/>
        <end position="347"/>
    </location>
</feature>
<feature type="transmembrane region" description="Helical" evidence="9">
    <location>
        <begin position="449"/>
        <end position="468"/>
    </location>
</feature>
<dbReference type="EMBL" id="JAQJAN010000024">
    <property type="protein sequence ID" value="KAJ5701013.1"/>
    <property type="molecule type" value="Genomic_DNA"/>
</dbReference>
<dbReference type="Gene3D" id="3.50.50.60">
    <property type="entry name" value="FAD/NAD(P)-binding domain"/>
    <property type="match status" value="1"/>
</dbReference>
<reference evidence="11" key="1">
    <citation type="journal article" date="2023" name="IMA Fungus">
        <title>Comparative genomic study of the Penicillium genus elucidates a diverse pangenome and 15 lateral gene transfer events.</title>
        <authorList>
            <person name="Petersen C."/>
            <person name="Sorensen T."/>
            <person name="Nielsen M.R."/>
            <person name="Sondergaard T.E."/>
            <person name="Sorensen J.L."/>
            <person name="Fitzpatrick D.A."/>
            <person name="Frisvad J.C."/>
            <person name="Nielsen K.L."/>
        </authorList>
    </citation>
    <scope>NUCLEOTIDE SEQUENCE</scope>
    <source>
        <strain evidence="11">IBT 17514</strain>
    </source>
</reference>
<feature type="transmembrane region" description="Helical" evidence="9">
    <location>
        <begin position="596"/>
        <end position="615"/>
    </location>
</feature>
<dbReference type="PRINTS" id="PR00420">
    <property type="entry name" value="RNGMNOXGNASE"/>
</dbReference>
<evidence type="ECO:0000256" key="4">
    <source>
        <dbReference type="ARBA" id="ARBA00022692"/>
    </source>
</evidence>
<keyword evidence="5" id="KW-0274">FAD</keyword>
<evidence type="ECO:0000256" key="9">
    <source>
        <dbReference type="SAM" id="Phobius"/>
    </source>
</evidence>
<dbReference type="SUPFAM" id="SSF51905">
    <property type="entry name" value="FAD/NAD(P)-binding domain"/>
    <property type="match status" value="1"/>
</dbReference>
<keyword evidence="3" id="KW-0285">Flavoprotein</keyword>
<feature type="transmembrane region" description="Helical" evidence="9">
    <location>
        <begin position="709"/>
        <end position="735"/>
    </location>
</feature>
<evidence type="ECO:0000256" key="8">
    <source>
        <dbReference type="ARBA" id="ARBA00023136"/>
    </source>
</evidence>
<evidence type="ECO:0000256" key="6">
    <source>
        <dbReference type="ARBA" id="ARBA00022989"/>
    </source>
</evidence>
<proteinExistence type="inferred from homology"/>
<keyword evidence="8 9" id="KW-0472">Membrane</keyword>
<dbReference type="InterPro" id="IPR050562">
    <property type="entry name" value="FAD_mOase_fung"/>
</dbReference>
<keyword evidence="4 9" id="KW-0812">Transmembrane</keyword>
<keyword evidence="7" id="KW-0560">Oxidoreductase</keyword>
<evidence type="ECO:0000259" key="10">
    <source>
        <dbReference type="Pfam" id="PF01494"/>
    </source>
</evidence>
<feature type="transmembrane region" description="Helical" evidence="9">
    <location>
        <begin position="519"/>
        <end position="547"/>
    </location>
</feature>
<evidence type="ECO:0000313" key="11">
    <source>
        <dbReference type="EMBL" id="KAJ5701013.1"/>
    </source>
</evidence>
<dbReference type="InterPro" id="IPR002938">
    <property type="entry name" value="FAD-bd"/>
</dbReference>
<protein>
    <submittedName>
        <fullName evidence="11">Monooxygenase FAD-binding</fullName>
    </submittedName>
</protein>
<keyword evidence="11" id="KW-0503">Monooxygenase</keyword>
<dbReference type="InterPro" id="IPR036188">
    <property type="entry name" value="FAD/NAD-bd_sf"/>
</dbReference>
<feature type="transmembrane region" description="Helical" evidence="9">
    <location>
        <begin position="636"/>
        <end position="655"/>
    </location>
</feature>
<evidence type="ECO:0000256" key="3">
    <source>
        <dbReference type="ARBA" id="ARBA00022630"/>
    </source>
</evidence>
<dbReference type="PANTHER" id="PTHR47356">
    <property type="entry name" value="FAD-DEPENDENT MONOOXYGENASE ASQG-RELATED"/>
    <property type="match status" value="1"/>
</dbReference>
<dbReference type="PANTHER" id="PTHR47356:SF2">
    <property type="entry name" value="FAD-BINDING DOMAIN-CONTAINING PROTEIN-RELATED"/>
    <property type="match status" value="1"/>
</dbReference>
<dbReference type="GO" id="GO:0016020">
    <property type="term" value="C:membrane"/>
    <property type="evidence" value="ECO:0007669"/>
    <property type="project" value="UniProtKB-SubCell"/>
</dbReference>
<dbReference type="AlphaFoldDB" id="A0AAD6HA80"/>
<comment type="similarity">
    <text evidence="2">Belongs to the paxM FAD-dependent monooxygenase family.</text>
</comment>
<dbReference type="GO" id="GO:0004497">
    <property type="term" value="F:monooxygenase activity"/>
    <property type="evidence" value="ECO:0007669"/>
    <property type="project" value="UniProtKB-KW"/>
</dbReference>
<feature type="transmembrane region" description="Helical" evidence="9">
    <location>
        <begin position="489"/>
        <end position="507"/>
    </location>
</feature>
<dbReference type="GO" id="GO:0071949">
    <property type="term" value="F:FAD binding"/>
    <property type="evidence" value="ECO:0007669"/>
    <property type="project" value="InterPro"/>
</dbReference>
<evidence type="ECO:0000313" key="12">
    <source>
        <dbReference type="Proteomes" id="UP001215712"/>
    </source>
</evidence>
<evidence type="ECO:0000256" key="2">
    <source>
        <dbReference type="ARBA" id="ARBA00007992"/>
    </source>
</evidence>
<keyword evidence="6 9" id="KW-1133">Transmembrane helix</keyword>
<dbReference type="Proteomes" id="UP001215712">
    <property type="component" value="Unassembled WGS sequence"/>
</dbReference>
<gene>
    <name evidence="11" type="ORF">N7493_012059</name>
</gene>
<evidence type="ECO:0000256" key="1">
    <source>
        <dbReference type="ARBA" id="ARBA00004370"/>
    </source>
</evidence>
<feature type="transmembrane region" description="Helical" evidence="9">
    <location>
        <begin position="567"/>
        <end position="584"/>
    </location>
</feature>
<keyword evidence="12" id="KW-1185">Reference proteome</keyword>
<accession>A0AAD6HA80</accession>
<dbReference type="Pfam" id="PF01494">
    <property type="entry name" value="FAD_binding_3"/>
    <property type="match status" value="1"/>
</dbReference>
<sequence>MAPFKVVIVGGSVSGLALANMLERCDIDYVLLERYEAIAPDLGACLGLQANGLRIMDQLDCYQELLKISCPTNYYDVYDGTGQGLNRFINWPLGAWQTPLLGYKLQIQDRKQVISVLHDNLRDKSKVHTSQGVVKIHPSENGVKVETVDGSMFEGDIVVGADGIHSRVLDEMQRLAEIDMPGSKHFTRDEFECTYRCIFCIGSTPESLREDEAIKVSYKGRSYLCLSGQNRKFYFCLFQKIEKTRGSSMPRRYTKEETDALAAKYSDDILVPGVTFGDMYSKKSTAVLLPVQEGLLQKCFYERIVLVGDSFHKSTPLLGQGGNNCLVSAAFLANKLHSITRGDSKPDTTRLRQVFQEYEKTRKPENSMIISLGREAQQMDAQESQILKFIYTKIVPRLPLVNLLDSIIQPHTSILLLDYLPPPPSSCDMILSQKEVRIKPGIRSSTSNTVWAVLFLLPMLIYNGSVWYGDGKVLPTSGNKLPFQLSSEAAERLYFHTAVTGILSIMMVESYRGTYTLKILSSATIFTLVSFQFGWLIGVTLYFLSFLLETGRRTFYYPSVRLIDPRVLVLLGPVYVMTYSPSLYCTLTSPSFPSKMWDISHIAFPIVVYILRLLTPESIAAKPTVEMVARNSHTKYLSLASYLLLIPQLFSVRLLNGFSHRLFAFFEFNQVTSVSTISVKSTCLEVIILVFLAFALLDLHRVNATSRPILVDILLGIPLILFAGPVTALVLFWGIREIEWNKACQKKSVGNP</sequence>